<proteinExistence type="inferred from homology"/>
<name>A0A8C5HVV2_GOUWI</name>
<evidence type="ECO:0000256" key="1">
    <source>
        <dbReference type="ARBA" id="ARBA00004127"/>
    </source>
</evidence>
<evidence type="ECO:0000256" key="3">
    <source>
        <dbReference type="ARBA" id="ARBA00022692"/>
    </source>
</evidence>
<keyword evidence="3 6" id="KW-0812">Transmembrane</keyword>
<evidence type="ECO:0000259" key="7">
    <source>
        <dbReference type="Pfam" id="PF10277"/>
    </source>
</evidence>
<comment type="similarity">
    <text evidence="2">Belongs to the DRAM/TMEM150 family.</text>
</comment>
<organism evidence="8 9">
    <name type="scientific">Gouania willdenowi</name>
    <name type="common">Blunt-snouted clingfish</name>
    <name type="synonym">Lepadogaster willdenowi</name>
    <dbReference type="NCBI Taxonomy" id="441366"/>
    <lineage>
        <taxon>Eukaryota</taxon>
        <taxon>Metazoa</taxon>
        <taxon>Chordata</taxon>
        <taxon>Craniata</taxon>
        <taxon>Vertebrata</taxon>
        <taxon>Euteleostomi</taxon>
        <taxon>Actinopterygii</taxon>
        <taxon>Neopterygii</taxon>
        <taxon>Teleostei</taxon>
        <taxon>Neoteleostei</taxon>
        <taxon>Acanthomorphata</taxon>
        <taxon>Ovalentaria</taxon>
        <taxon>Blenniimorphae</taxon>
        <taxon>Blenniiformes</taxon>
        <taxon>Gobiesocoidei</taxon>
        <taxon>Gobiesocidae</taxon>
        <taxon>Gobiesocinae</taxon>
        <taxon>Gouania</taxon>
    </lineage>
</organism>
<evidence type="ECO:0000256" key="4">
    <source>
        <dbReference type="ARBA" id="ARBA00022989"/>
    </source>
</evidence>
<feature type="transmembrane region" description="Helical" evidence="6">
    <location>
        <begin position="32"/>
        <end position="57"/>
    </location>
</feature>
<accession>A0A8C5HVV2</accession>
<keyword evidence="4 6" id="KW-1133">Transmembrane helix</keyword>
<evidence type="ECO:0000313" key="8">
    <source>
        <dbReference type="Ensembl" id="ENSGWIP00000051542.1"/>
    </source>
</evidence>
<reference evidence="8" key="1">
    <citation type="submission" date="2020-06" db="EMBL/GenBank/DDBJ databases">
        <authorList>
            <consortium name="Wellcome Sanger Institute Data Sharing"/>
        </authorList>
    </citation>
    <scope>NUCLEOTIDE SEQUENCE [LARGE SCALE GENOMIC DNA]</scope>
</reference>
<feature type="transmembrane region" description="Helical" evidence="6">
    <location>
        <begin position="101"/>
        <end position="124"/>
    </location>
</feature>
<protein>
    <recommendedName>
        <fullName evidence="7">CWH43-like N-terminal domain-containing protein</fullName>
    </recommendedName>
</protein>
<dbReference type="PANTHER" id="PTHR21324:SF9">
    <property type="entry name" value="TRANSMEMBRANE PROTEIN 150A"/>
    <property type="match status" value="1"/>
</dbReference>
<dbReference type="InterPro" id="IPR050911">
    <property type="entry name" value="DRAM/TMEM150_Autophagy_Mod"/>
</dbReference>
<keyword evidence="9" id="KW-1185">Reference proteome</keyword>
<comment type="subcellular location">
    <subcellularLocation>
        <location evidence="1">Endomembrane system</location>
        <topology evidence="1">Multi-pass membrane protein</topology>
    </subcellularLocation>
</comment>
<dbReference type="AlphaFoldDB" id="A0A8C5HVV2"/>
<evidence type="ECO:0000256" key="2">
    <source>
        <dbReference type="ARBA" id="ARBA00006565"/>
    </source>
</evidence>
<evidence type="ECO:0000256" key="6">
    <source>
        <dbReference type="SAM" id="Phobius"/>
    </source>
</evidence>
<dbReference type="Pfam" id="PF10277">
    <property type="entry name" value="Frag1"/>
    <property type="match status" value="1"/>
</dbReference>
<evidence type="ECO:0000313" key="9">
    <source>
        <dbReference type="Proteomes" id="UP000694680"/>
    </source>
</evidence>
<evidence type="ECO:0000256" key="5">
    <source>
        <dbReference type="ARBA" id="ARBA00023136"/>
    </source>
</evidence>
<reference evidence="8" key="3">
    <citation type="submission" date="2025-09" db="UniProtKB">
        <authorList>
            <consortium name="Ensembl"/>
        </authorList>
    </citation>
    <scope>IDENTIFICATION</scope>
</reference>
<dbReference type="GO" id="GO:0012505">
    <property type="term" value="C:endomembrane system"/>
    <property type="evidence" value="ECO:0007669"/>
    <property type="project" value="UniProtKB-SubCell"/>
</dbReference>
<reference evidence="8" key="2">
    <citation type="submission" date="2025-08" db="UniProtKB">
        <authorList>
            <consortium name="Ensembl"/>
        </authorList>
    </citation>
    <scope>IDENTIFICATION</scope>
</reference>
<sequence>MFPCEQLSVFLMFRNSYTLLFPLLQQVDNAKVLHYIGVVIAFPTSTLFVGLQTALTYRLARYIMAHLRLCMALLAFVALVLNGVFFCGTLESFTLQHASAIFEWVFCVTVMLFYGTFAFEFAGISRVSMVMVSMGGGLRDIGTQTIGDNEPTIDLSNQ</sequence>
<dbReference type="PANTHER" id="PTHR21324">
    <property type="entry name" value="FASTING-INDUCIBLE INTEGRAL MEMBRANE PROTEIN TM6P1-RELATED"/>
    <property type="match status" value="1"/>
</dbReference>
<keyword evidence="5 6" id="KW-0472">Membrane</keyword>
<dbReference type="Ensembl" id="ENSGWIT00000055637.1">
    <property type="protein sequence ID" value="ENSGWIP00000051542.1"/>
    <property type="gene ID" value="ENSGWIG00000024972.1"/>
</dbReference>
<dbReference type="InterPro" id="IPR019402">
    <property type="entry name" value="CWH43_N"/>
</dbReference>
<dbReference type="Proteomes" id="UP000694680">
    <property type="component" value="Chromosome 15"/>
</dbReference>
<feature type="domain" description="CWH43-like N-terminal" evidence="7">
    <location>
        <begin position="6"/>
        <end position="123"/>
    </location>
</feature>
<feature type="transmembrane region" description="Helical" evidence="6">
    <location>
        <begin position="69"/>
        <end position="95"/>
    </location>
</feature>